<dbReference type="Proteomes" id="UP001141806">
    <property type="component" value="Unassembled WGS sequence"/>
</dbReference>
<dbReference type="EMBL" id="JAMYWD010000011">
    <property type="protein sequence ID" value="KAJ4956056.1"/>
    <property type="molecule type" value="Genomic_DNA"/>
</dbReference>
<dbReference type="InterPro" id="IPR021916">
    <property type="entry name" value="DUF3527"/>
</dbReference>
<dbReference type="PANTHER" id="PTHR31390">
    <property type="entry name" value="EXPRESSED PROTEIN"/>
    <property type="match status" value="1"/>
</dbReference>
<gene>
    <name evidence="1" type="ORF">NE237_012839</name>
</gene>
<protein>
    <submittedName>
        <fullName evidence="1">Uncharacterized protein</fullName>
    </submittedName>
</protein>
<dbReference type="Pfam" id="PF12043">
    <property type="entry name" value="DUF3527"/>
    <property type="match status" value="1"/>
</dbReference>
<evidence type="ECO:0000313" key="2">
    <source>
        <dbReference type="Proteomes" id="UP001141806"/>
    </source>
</evidence>
<sequence length="622" mass="68729">MKDDQENEDSPLRFVKDRGLLDDSSVEFAESKSKGSVGEGKSKEKLTSDVKKLNYFHFESLNQKHPRQHYSDLAKVRPSDSLSIAFSPSSACNIALKMKSSKMEILFDSLKPIKSSKRNACDLGGFVIDSSAAGRGNLVISPVRQMIVGAVAGNDNVSSILKSSLICHLGALDGDKESEKVSSTNLKREKRSQTISSLEELSIRSSLKLEKEAVTLENQEKVHKRIFSFSSTNSSCSDQSSSSASVPVSQGMLHCKWKDGIPYFMFSVDDQREAYAANLWKVESSNDKGLDYMYSIHSRTDKKKVLGTSDNLLDLVGKMKVSSSFILCPNSSKLMETEFVLFGGTNEHYPSEMQSLNPTSKKNRRLSKKVLDAFRTSHPFKYKSRPKGVPSSIYEDLSGEQCQEMFGELDALDSTLLESNFSPNLELAAIVVRDYVHDTCREAAVLGGWGLKFLQKVRAEKANTFVDDFDSLENYQESSIRNRNDCSTSMDVLIPAGFHGGPITGNGGPSSLTSRWRSGGHCDCGGWDIGCPLTVLHNVSSKEVLLSDALQERKSFDLFVQGTKQGEPTLRVVNIHDGLYFIHFQSTLTALHAFSIGLAVIHTQSPSLCPKNVKKLKQVESR</sequence>
<reference evidence="1" key="1">
    <citation type="journal article" date="2023" name="Plant J.">
        <title>The genome of the king protea, Protea cynaroides.</title>
        <authorList>
            <person name="Chang J."/>
            <person name="Duong T.A."/>
            <person name="Schoeman C."/>
            <person name="Ma X."/>
            <person name="Roodt D."/>
            <person name="Barker N."/>
            <person name="Li Z."/>
            <person name="Van de Peer Y."/>
            <person name="Mizrachi E."/>
        </authorList>
    </citation>
    <scope>NUCLEOTIDE SEQUENCE</scope>
    <source>
        <tissue evidence="1">Young leaves</tissue>
    </source>
</reference>
<proteinExistence type="predicted"/>
<dbReference type="AlphaFoldDB" id="A0A9Q0JY01"/>
<accession>A0A9Q0JY01</accession>
<dbReference type="PANTHER" id="PTHR31390:SF2">
    <property type="entry name" value="EXPRESSED PROTEIN"/>
    <property type="match status" value="1"/>
</dbReference>
<organism evidence="1 2">
    <name type="scientific">Protea cynaroides</name>
    <dbReference type="NCBI Taxonomy" id="273540"/>
    <lineage>
        <taxon>Eukaryota</taxon>
        <taxon>Viridiplantae</taxon>
        <taxon>Streptophyta</taxon>
        <taxon>Embryophyta</taxon>
        <taxon>Tracheophyta</taxon>
        <taxon>Spermatophyta</taxon>
        <taxon>Magnoliopsida</taxon>
        <taxon>Proteales</taxon>
        <taxon>Proteaceae</taxon>
        <taxon>Protea</taxon>
    </lineage>
</organism>
<comment type="caution">
    <text evidence="1">The sequence shown here is derived from an EMBL/GenBank/DDBJ whole genome shotgun (WGS) entry which is preliminary data.</text>
</comment>
<keyword evidence="2" id="KW-1185">Reference proteome</keyword>
<name>A0A9Q0JY01_9MAGN</name>
<dbReference type="OrthoDB" id="767438at2759"/>
<evidence type="ECO:0000313" key="1">
    <source>
        <dbReference type="EMBL" id="KAJ4956056.1"/>
    </source>
</evidence>